<dbReference type="InterPro" id="IPR013780">
    <property type="entry name" value="Glyco_hydro_b"/>
</dbReference>
<feature type="binding site" evidence="10">
    <location>
        <position position="103"/>
    </location>
    <ligand>
        <name>substrate</name>
    </ligand>
</feature>
<evidence type="ECO:0000256" key="1">
    <source>
        <dbReference type="ARBA" id="ARBA00001412"/>
    </source>
</evidence>
<dbReference type="AlphaFoldDB" id="A0A315XUQ7"/>
<proteinExistence type="inferred from homology"/>
<comment type="caution">
    <text evidence="15">The sequence shown here is derived from an EMBL/GenBank/DDBJ whole genome shotgun (WGS) entry which is preliminary data.</text>
</comment>
<dbReference type="Proteomes" id="UP000245720">
    <property type="component" value="Unassembled WGS sequence"/>
</dbReference>
<dbReference type="EC" id="3.2.1.23" evidence="3 8"/>
<dbReference type="Pfam" id="PF08532">
    <property type="entry name" value="Glyco_hydro_42M"/>
    <property type="match status" value="1"/>
</dbReference>
<organism evidence="15 16">
    <name type="scientific">Ruminococcus flavefaciens</name>
    <dbReference type="NCBI Taxonomy" id="1265"/>
    <lineage>
        <taxon>Bacteria</taxon>
        <taxon>Bacillati</taxon>
        <taxon>Bacillota</taxon>
        <taxon>Clostridia</taxon>
        <taxon>Eubacteriales</taxon>
        <taxon>Oscillospiraceae</taxon>
        <taxon>Ruminococcus</taxon>
    </lineage>
</organism>
<dbReference type="Gene3D" id="2.60.40.1180">
    <property type="entry name" value="Golgi alpha-mannosidase II"/>
    <property type="match status" value="1"/>
</dbReference>
<dbReference type="PANTHER" id="PTHR36447">
    <property type="entry name" value="BETA-GALACTOSIDASE GANA"/>
    <property type="match status" value="1"/>
</dbReference>
<feature type="domain" description="Beta-galactosidase trimerisation" evidence="13">
    <location>
        <begin position="389"/>
        <end position="591"/>
    </location>
</feature>
<evidence type="ECO:0000256" key="2">
    <source>
        <dbReference type="ARBA" id="ARBA00005940"/>
    </source>
</evidence>
<dbReference type="Pfam" id="PF02449">
    <property type="entry name" value="Glyco_hydro_42"/>
    <property type="match status" value="1"/>
</dbReference>
<dbReference type="PANTHER" id="PTHR36447:SF2">
    <property type="entry name" value="BETA-GALACTOSIDASE YESZ"/>
    <property type="match status" value="1"/>
</dbReference>
<evidence type="ECO:0000256" key="7">
    <source>
        <dbReference type="ARBA" id="ARBA00023295"/>
    </source>
</evidence>
<feature type="domain" description="Glycoside hydrolase family 42 N-terminal" evidence="12">
    <location>
        <begin position="6"/>
        <end position="373"/>
    </location>
</feature>
<dbReference type="InterPro" id="IPR013529">
    <property type="entry name" value="Glyco_hydro_42_N"/>
</dbReference>
<feature type="binding site" evidence="11">
    <location>
        <position position="107"/>
    </location>
    <ligand>
        <name>Zn(2+)</name>
        <dbReference type="ChEBI" id="CHEBI:29105"/>
    </ligand>
</feature>
<comment type="similarity">
    <text evidence="2 8">Belongs to the glycosyl hydrolase 42 family.</text>
</comment>
<evidence type="ECO:0000256" key="5">
    <source>
        <dbReference type="ARBA" id="ARBA00022801"/>
    </source>
</evidence>
<accession>A0A315XUQ7</accession>
<keyword evidence="4 11" id="KW-0479">Metal-binding</keyword>
<dbReference type="InterPro" id="IPR029062">
    <property type="entry name" value="Class_I_gatase-like"/>
</dbReference>
<dbReference type="RefSeq" id="WP_109727527.1">
    <property type="nucleotide sequence ID" value="NZ_QGDI01000012.1"/>
</dbReference>
<evidence type="ECO:0000259" key="14">
    <source>
        <dbReference type="Pfam" id="PF08533"/>
    </source>
</evidence>
<gene>
    <name evidence="15" type="ORF">IE37_02811</name>
</gene>
<dbReference type="OrthoDB" id="9800974at2"/>
<feature type="binding site" evidence="11">
    <location>
        <position position="148"/>
    </location>
    <ligand>
        <name>Zn(2+)</name>
        <dbReference type="ChEBI" id="CHEBI:29105"/>
    </ligand>
</feature>
<dbReference type="PIRSF" id="PIRSF001084">
    <property type="entry name" value="B-galactosidase"/>
    <property type="match status" value="1"/>
</dbReference>
<name>A0A315XUQ7_RUMFL</name>
<evidence type="ECO:0000256" key="6">
    <source>
        <dbReference type="ARBA" id="ARBA00022833"/>
    </source>
</evidence>
<comment type="catalytic activity">
    <reaction evidence="1 8">
        <text>Hydrolysis of terminal non-reducing beta-D-galactose residues in beta-D-galactosides.</text>
        <dbReference type="EC" id="3.2.1.23"/>
    </reaction>
</comment>
<dbReference type="GO" id="GO:0046872">
    <property type="term" value="F:metal ion binding"/>
    <property type="evidence" value="ECO:0007669"/>
    <property type="project" value="UniProtKB-KW"/>
</dbReference>
<dbReference type="InterPro" id="IPR013739">
    <property type="entry name" value="Beta_galactosidase_C"/>
</dbReference>
<dbReference type="STRING" id="1265.SAMN02910280_0666"/>
<evidence type="ECO:0000259" key="12">
    <source>
        <dbReference type="Pfam" id="PF02449"/>
    </source>
</evidence>
<feature type="domain" description="Beta-galactosidase C-terminal" evidence="14">
    <location>
        <begin position="600"/>
        <end position="656"/>
    </location>
</feature>
<dbReference type="GO" id="GO:0006012">
    <property type="term" value="P:galactose metabolic process"/>
    <property type="evidence" value="ECO:0007669"/>
    <property type="project" value="InterPro"/>
</dbReference>
<dbReference type="CDD" id="cd03143">
    <property type="entry name" value="A4_beta-galactosidase_middle_domain"/>
    <property type="match status" value="1"/>
</dbReference>
<evidence type="ECO:0000259" key="13">
    <source>
        <dbReference type="Pfam" id="PF08532"/>
    </source>
</evidence>
<dbReference type="Pfam" id="PF08533">
    <property type="entry name" value="Glyco_hydro_42C"/>
    <property type="match status" value="1"/>
</dbReference>
<dbReference type="InterPro" id="IPR017853">
    <property type="entry name" value="GH"/>
</dbReference>
<dbReference type="InterPro" id="IPR013738">
    <property type="entry name" value="Beta_galactosidase_Trimer"/>
</dbReference>
<feature type="active site" description="Proton donor" evidence="9">
    <location>
        <position position="142"/>
    </location>
</feature>
<dbReference type="GO" id="GO:0009341">
    <property type="term" value="C:beta-galactosidase complex"/>
    <property type="evidence" value="ECO:0007669"/>
    <property type="project" value="InterPro"/>
</dbReference>
<evidence type="ECO:0000256" key="4">
    <source>
        <dbReference type="ARBA" id="ARBA00022723"/>
    </source>
</evidence>
<evidence type="ECO:0000256" key="9">
    <source>
        <dbReference type="PIRSR" id="PIRSR001084-1"/>
    </source>
</evidence>
<dbReference type="GO" id="GO:0004565">
    <property type="term" value="F:beta-galactosidase activity"/>
    <property type="evidence" value="ECO:0007669"/>
    <property type="project" value="UniProtKB-EC"/>
</dbReference>
<dbReference type="Gene3D" id="3.40.50.880">
    <property type="match status" value="1"/>
</dbReference>
<feature type="binding site" evidence="10">
    <location>
        <position position="308"/>
    </location>
    <ligand>
        <name>substrate</name>
    </ligand>
</feature>
<evidence type="ECO:0000256" key="11">
    <source>
        <dbReference type="PIRSR" id="PIRSR001084-3"/>
    </source>
</evidence>
<keyword evidence="7 8" id="KW-0326">Glycosidase</keyword>
<protein>
    <recommendedName>
        <fullName evidence="3 8">Beta-galactosidase</fullName>
        <shortName evidence="8">Beta-gal</shortName>
        <ecNumber evidence="3 8">3.2.1.23</ecNumber>
    </recommendedName>
</protein>
<evidence type="ECO:0000256" key="10">
    <source>
        <dbReference type="PIRSR" id="PIRSR001084-2"/>
    </source>
</evidence>
<feature type="active site" description="Nucleophile" evidence="9">
    <location>
        <position position="299"/>
    </location>
</feature>
<feature type="binding site" evidence="11">
    <location>
        <position position="150"/>
    </location>
    <ligand>
        <name>Zn(2+)</name>
        <dbReference type="ChEBI" id="CHEBI:29105"/>
    </ligand>
</feature>
<keyword evidence="5 8" id="KW-0378">Hydrolase</keyword>
<keyword evidence="6 11" id="KW-0862">Zinc</keyword>
<evidence type="ECO:0000256" key="8">
    <source>
        <dbReference type="PIRNR" id="PIRNR001084"/>
    </source>
</evidence>
<dbReference type="Gene3D" id="3.20.20.80">
    <property type="entry name" value="Glycosidases"/>
    <property type="match status" value="1"/>
</dbReference>
<dbReference type="InterPro" id="IPR003476">
    <property type="entry name" value="Glyco_hydro_42"/>
</dbReference>
<dbReference type="SUPFAM" id="SSF52317">
    <property type="entry name" value="Class I glutamine amidotransferase-like"/>
    <property type="match status" value="1"/>
</dbReference>
<dbReference type="SUPFAM" id="SSF51445">
    <property type="entry name" value="(Trans)glycosidases"/>
    <property type="match status" value="1"/>
</dbReference>
<dbReference type="EMBL" id="QGDI01000012">
    <property type="protein sequence ID" value="PWJ10777.1"/>
    <property type="molecule type" value="Genomic_DNA"/>
</dbReference>
<feature type="binding site" evidence="10">
    <location>
        <position position="141"/>
    </location>
    <ligand>
        <name>substrate</name>
    </ligand>
</feature>
<evidence type="ECO:0000313" key="16">
    <source>
        <dbReference type="Proteomes" id="UP000245720"/>
    </source>
</evidence>
<feature type="binding site" evidence="11">
    <location>
        <position position="153"/>
    </location>
    <ligand>
        <name>Zn(2+)</name>
        <dbReference type="ChEBI" id="CHEBI:29105"/>
    </ligand>
</feature>
<evidence type="ECO:0000313" key="15">
    <source>
        <dbReference type="EMBL" id="PWJ10777.1"/>
    </source>
</evidence>
<reference evidence="15 16" key="1">
    <citation type="submission" date="2018-05" db="EMBL/GenBank/DDBJ databases">
        <title>The Hungate 1000. A catalogue of reference genomes from the rumen microbiome.</title>
        <authorList>
            <person name="Kelly W."/>
        </authorList>
    </citation>
    <scope>NUCLEOTIDE SEQUENCE [LARGE SCALE GENOMIC DNA]</scope>
    <source>
        <strain evidence="15 16">SAb67</strain>
    </source>
</reference>
<sequence length="656" mass="74986">MKIGVDYYPEQWDRALWQTDADLMARTGVKLVRLGEFAWSRLEPKDGEFDFTWLDEAISNFSRHAMGIVLCTPTSCPPLWMYETYPDIVQVGTDGNRLQTGIRAHRCLNAPMFLYYAKRITEQLAKRYANNPAVAAWQIDNELEAYPCTCEVCRGLFRDWLIDKYDDLANINAAFGNIVWSGEYSDISQIQPPNAYPKAWQNPALCLEYSRFSADMTAKFAHDMAMIIKRENPRAKVTTNTFFSENTPDFYKLFSTLDFVSFDNYPPVKLTDEDGMSSSHAFRLDMMRGVKQKNFWVMEQLSGPTGSWMPMGPTPRPGQIKGYAMQAMAHGADTVMHFRWRTANKGAEMYWHGLIDHSNVPGRRFNEFAELCRLAPKLSVIETTELVSDVAILYSPDNDTAFRIQPQTEGFSYFEQLRYFHAAFSKYGVNVDIVSPTTDLSKYKAVIAPSMYIYDKSSAENIYRYVIKGGTVVMTARSGVKDPCNNCIMEPLPTVYREMIGAEVSEYDPIGKEEQTIVDFAGNTYKCRQWCDILELGTARAYAEYKDSFYSGKPAVTMNRYCSGVAYYIGTVCHMDFYEKFAGNIMKQTGIPRLKDLPKGVEVTTRTNGLDDYIFFFNNSEQEADIILPKAMFSIIDDTEKDKLKLKPFDMDIVRK</sequence>
<evidence type="ECO:0000256" key="3">
    <source>
        <dbReference type="ARBA" id="ARBA00012756"/>
    </source>
</evidence>